<dbReference type="PANTHER" id="PTHR22990">
    <property type="entry name" value="F-BOX ONLY PROTEIN"/>
    <property type="match status" value="1"/>
</dbReference>
<feature type="domain" description="Right handed beta helix" evidence="5">
    <location>
        <begin position="697"/>
        <end position="759"/>
    </location>
</feature>
<name>A0AA88XVT7_PINIB</name>
<feature type="compositionally biased region" description="Polar residues" evidence="4">
    <location>
        <begin position="443"/>
        <end position="458"/>
    </location>
</feature>
<evidence type="ECO:0000256" key="2">
    <source>
        <dbReference type="ARBA" id="ARBA00022737"/>
    </source>
</evidence>
<reference evidence="6" key="1">
    <citation type="submission" date="2019-08" db="EMBL/GenBank/DDBJ databases">
        <title>The improved chromosome-level genome for the pearl oyster Pinctada fucata martensii using PacBio sequencing and Hi-C.</title>
        <authorList>
            <person name="Zheng Z."/>
        </authorList>
    </citation>
    <scope>NUCLEOTIDE SEQUENCE</scope>
    <source>
        <strain evidence="6">ZZ-2019</strain>
        <tissue evidence="6">Adductor muscle</tissue>
    </source>
</reference>
<evidence type="ECO:0000313" key="7">
    <source>
        <dbReference type="Proteomes" id="UP001186944"/>
    </source>
</evidence>
<dbReference type="InterPro" id="IPR012334">
    <property type="entry name" value="Pectin_lyas_fold"/>
</dbReference>
<feature type="domain" description="Right handed beta helix" evidence="5">
    <location>
        <begin position="591"/>
        <end position="684"/>
    </location>
</feature>
<feature type="region of interest" description="Disordered" evidence="4">
    <location>
        <begin position="395"/>
        <end position="521"/>
    </location>
</feature>
<dbReference type="GO" id="GO:0006511">
    <property type="term" value="P:ubiquitin-dependent protein catabolic process"/>
    <property type="evidence" value="ECO:0007669"/>
    <property type="project" value="TreeGrafter"/>
</dbReference>
<sequence length="762" mass="84029">MSSKFWTRGAREPDQAACLYVLKRRKDRKVIRVGRNMEHSSLKSALGIANDYDRIEIYPGIYDEQFEMSSKIPFEIIGIGELGSVILVVCIEQIALTGRVSNLVFRAPWFTNFILKVRTGYLQVDNCILEDGMVYVQNPGSCHVKFCTFRHATVIFQHLNSSIIENCEFSQTDSAAVTVEGNPRDDKNWTYGYMLEKISNVSSLCRLQHNKGYETAPASAYSTAHSTSTALTNKKLLESKTDLSSGTDCGYPGQSMGSVAHMSLMHSDVTEQAAIHSSLVHNFRKLNLQNNSHFEDVNGQMKREHSTATTKSSTTFKTYSFKRENSTATFKSCSTFKTDSDLQISNGAVSNEDGMDGTTFRRKHSRDRKEDYVVDKDDSQEKFEVNQLHKKVSESNISDDRYSGNSFVSDTVEPSASASEFKPSSSSSKIVQHDEIDGLAGSKQPQPENGSVEPSQEQNNEDVRSRSQSRSTQRSSRSNTPISTASGSDFFDDEEDSIGGFDSGSANSSHRGSSSSSSEDDVILLSDTESDFSDEEESVIMLTCPEHQQPRSVSALSIGADVQSICSQNQSEHIRIVHDSSMQKIADEVHGCLIHCCRMTQCKGALMVSLQAHAIVSHCDINSVGYGIRCIQNARVILLKNEIHHCRTSGIFMRLAATGLIAGNDIHSNCEAGIDIRKNADPTVVVRKKVIEFITGKRSGIVVLGSGRGQIRNNEIYQNKEAGVYILYRGNPIITKNQIYSGKAAGVAVNEGGRGYVQGKHL</sequence>
<dbReference type="AlphaFoldDB" id="A0AA88XVT7"/>
<gene>
    <name evidence="6" type="ORF">FSP39_014915</name>
</gene>
<evidence type="ECO:0000313" key="6">
    <source>
        <dbReference type="EMBL" id="KAK3088116.1"/>
    </source>
</evidence>
<feature type="compositionally biased region" description="Low complexity" evidence="4">
    <location>
        <begin position="413"/>
        <end position="429"/>
    </location>
</feature>
<dbReference type="InterPro" id="IPR006626">
    <property type="entry name" value="PbH1"/>
</dbReference>
<dbReference type="InterPro" id="IPR022441">
    <property type="entry name" value="Para_beta_helix_rpt-2"/>
</dbReference>
<dbReference type="PANTHER" id="PTHR22990:SF15">
    <property type="entry name" value="F-BOX ONLY PROTEIN 10"/>
    <property type="match status" value="1"/>
</dbReference>
<accession>A0AA88XVT7</accession>
<evidence type="ECO:0000259" key="5">
    <source>
        <dbReference type="Pfam" id="PF13229"/>
    </source>
</evidence>
<dbReference type="InterPro" id="IPR039448">
    <property type="entry name" value="Beta_helix"/>
</dbReference>
<dbReference type="SMART" id="SM00710">
    <property type="entry name" value="PbH1"/>
    <property type="match status" value="6"/>
</dbReference>
<organism evidence="6 7">
    <name type="scientific">Pinctada imbricata</name>
    <name type="common">Atlantic pearl-oyster</name>
    <name type="synonym">Pinctada martensii</name>
    <dbReference type="NCBI Taxonomy" id="66713"/>
    <lineage>
        <taxon>Eukaryota</taxon>
        <taxon>Metazoa</taxon>
        <taxon>Spiralia</taxon>
        <taxon>Lophotrochozoa</taxon>
        <taxon>Mollusca</taxon>
        <taxon>Bivalvia</taxon>
        <taxon>Autobranchia</taxon>
        <taxon>Pteriomorphia</taxon>
        <taxon>Pterioida</taxon>
        <taxon>Pterioidea</taxon>
        <taxon>Pteriidae</taxon>
        <taxon>Pinctada</taxon>
    </lineage>
</organism>
<dbReference type="NCBIfam" id="TIGR03804">
    <property type="entry name" value="para_beta_helix"/>
    <property type="match status" value="1"/>
</dbReference>
<feature type="compositionally biased region" description="Basic and acidic residues" evidence="4">
    <location>
        <begin position="367"/>
        <end position="379"/>
    </location>
</feature>
<proteinExistence type="predicted"/>
<comment type="pathway">
    <text evidence="1">Protein modification; protein ubiquitination.</text>
</comment>
<keyword evidence="3" id="KW-0833">Ubl conjugation pathway</keyword>
<dbReference type="InterPro" id="IPR011050">
    <property type="entry name" value="Pectin_lyase_fold/virulence"/>
</dbReference>
<dbReference type="Gene3D" id="2.160.20.10">
    <property type="entry name" value="Single-stranded right-handed beta-helix, Pectin lyase-like"/>
    <property type="match status" value="1"/>
</dbReference>
<dbReference type="EMBL" id="VSWD01000011">
    <property type="protein sequence ID" value="KAK3088116.1"/>
    <property type="molecule type" value="Genomic_DNA"/>
</dbReference>
<feature type="compositionally biased region" description="Low complexity" evidence="4">
    <location>
        <begin position="498"/>
        <end position="517"/>
    </location>
</feature>
<feature type="region of interest" description="Disordered" evidence="4">
    <location>
        <begin position="345"/>
        <end position="379"/>
    </location>
</feature>
<evidence type="ECO:0000256" key="3">
    <source>
        <dbReference type="ARBA" id="ARBA00022786"/>
    </source>
</evidence>
<dbReference type="Pfam" id="PF13229">
    <property type="entry name" value="Beta_helix"/>
    <property type="match status" value="2"/>
</dbReference>
<keyword evidence="2" id="KW-0677">Repeat</keyword>
<comment type="caution">
    <text evidence="6">The sequence shown here is derived from an EMBL/GenBank/DDBJ whole genome shotgun (WGS) entry which is preliminary data.</text>
</comment>
<protein>
    <recommendedName>
        <fullName evidence="5">Right handed beta helix domain-containing protein</fullName>
    </recommendedName>
</protein>
<feature type="compositionally biased region" description="Low complexity" evidence="4">
    <location>
        <begin position="466"/>
        <end position="478"/>
    </location>
</feature>
<dbReference type="GO" id="GO:0042981">
    <property type="term" value="P:regulation of apoptotic process"/>
    <property type="evidence" value="ECO:0007669"/>
    <property type="project" value="TreeGrafter"/>
</dbReference>
<keyword evidence="7" id="KW-1185">Reference proteome</keyword>
<dbReference type="InterPro" id="IPR051550">
    <property type="entry name" value="SCF-Subunits/Alg-Epimerases"/>
</dbReference>
<dbReference type="SUPFAM" id="SSF51126">
    <property type="entry name" value="Pectin lyase-like"/>
    <property type="match status" value="2"/>
</dbReference>
<evidence type="ECO:0000256" key="4">
    <source>
        <dbReference type="SAM" id="MobiDB-lite"/>
    </source>
</evidence>
<evidence type="ECO:0000256" key="1">
    <source>
        <dbReference type="ARBA" id="ARBA00004906"/>
    </source>
</evidence>
<dbReference type="Proteomes" id="UP001186944">
    <property type="component" value="Unassembled WGS sequence"/>
</dbReference>